<dbReference type="AlphaFoldDB" id="A0A1D2MQF5"/>
<dbReference type="CDD" id="cd20379">
    <property type="entry name" value="Tudor_dTUD-like"/>
    <property type="match status" value="1"/>
</dbReference>
<name>A0A1D2MQF5_ORCCI</name>
<evidence type="ECO:0000313" key="1">
    <source>
        <dbReference type="EMBL" id="ODM95132.1"/>
    </source>
</evidence>
<reference evidence="1 2" key="1">
    <citation type="journal article" date="2016" name="Genome Biol. Evol.">
        <title>Gene Family Evolution Reflects Adaptation to Soil Environmental Stressors in the Genome of the Collembolan Orchesella cincta.</title>
        <authorList>
            <person name="Faddeeva-Vakhrusheva A."/>
            <person name="Derks M.F."/>
            <person name="Anvar S.Y."/>
            <person name="Agamennone V."/>
            <person name="Suring W."/>
            <person name="Smit S."/>
            <person name="van Straalen N.M."/>
            <person name="Roelofs D."/>
        </authorList>
    </citation>
    <scope>NUCLEOTIDE SEQUENCE [LARGE SCALE GENOMIC DNA]</scope>
    <source>
        <tissue evidence="1">Mixed pool</tissue>
    </source>
</reference>
<accession>A0A1D2MQF5</accession>
<dbReference type="Proteomes" id="UP000094527">
    <property type="component" value="Unassembled WGS sequence"/>
</dbReference>
<sequence>MNRLSVKTLQQQMGFANDKEILPNGSKCNGIPEGVSLEPTKVPDRLMNQNKKIPVAVMYVDLDKQEVWVRFCDNETIGKRIAMEDSVRKFCESSDAENYLISPEQVADDEVVIVKDSSDNYHRTRIPTGSRNYLSSLIDLDGRVAGLKFESGDGKIYRIPAENKHLMLWHQAVRCKVALGKPESMTRTLWLQHNEFIFKNRQWIETCLLVALECSRCQVYIDVSNITREEGEITIYIDIFQTDKFMEGFFSAFRFRTIPRLPSVGREKVAVITNVQQQGLINVVMYDYVFNCLREVLKKLYSEKDNLFANAVAVDLAIFYREMIDGLQVKKFLALLPGENTQLHRVHVLGIEFQKDVRVLYIDIGKEMIVPLEYLVIPYEQCNNKNVPQMLELISPQAVTLVLNGFNDTTGIDRSILFGIRKSLEFKPCFLKVVFNSSFYNKHPIAVVRTDILPSEVVSVMDYVHSQAILYTGRLADETVLVNENNLKCLKNVATRLAFNNNY</sequence>
<dbReference type="EMBL" id="LJIJ01000707">
    <property type="protein sequence ID" value="ODM95132.1"/>
    <property type="molecule type" value="Genomic_DNA"/>
</dbReference>
<comment type="caution">
    <text evidence="1">The sequence shown here is derived from an EMBL/GenBank/DDBJ whole genome shotgun (WGS) entry which is preliminary data.</text>
</comment>
<keyword evidence="2" id="KW-1185">Reference proteome</keyword>
<protein>
    <recommendedName>
        <fullName evidence="3">Tudor domain-containing protein</fullName>
    </recommendedName>
</protein>
<evidence type="ECO:0008006" key="3">
    <source>
        <dbReference type="Google" id="ProtNLM"/>
    </source>
</evidence>
<gene>
    <name evidence="1" type="ORF">Ocin01_11548</name>
</gene>
<organism evidence="1 2">
    <name type="scientific">Orchesella cincta</name>
    <name type="common">Springtail</name>
    <name type="synonym">Podura cincta</name>
    <dbReference type="NCBI Taxonomy" id="48709"/>
    <lineage>
        <taxon>Eukaryota</taxon>
        <taxon>Metazoa</taxon>
        <taxon>Ecdysozoa</taxon>
        <taxon>Arthropoda</taxon>
        <taxon>Hexapoda</taxon>
        <taxon>Collembola</taxon>
        <taxon>Entomobryomorpha</taxon>
        <taxon>Entomobryoidea</taxon>
        <taxon>Orchesellidae</taxon>
        <taxon>Orchesellinae</taxon>
        <taxon>Orchesella</taxon>
    </lineage>
</organism>
<proteinExistence type="predicted"/>
<evidence type="ECO:0000313" key="2">
    <source>
        <dbReference type="Proteomes" id="UP000094527"/>
    </source>
</evidence>